<dbReference type="Proteomes" id="UP000299102">
    <property type="component" value="Unassembled WGS sequence"/>
</dbReference>
<feature type="region of interest" description="Disordered" evidence="1">
    <location>
        <begin position="1"/>
        <end position="85"/>
    </location>
</feature>
<comment type="caution">
    <text evidence="2">The sequence shown here is derived from an EMBL/GenBank/DDBJ whole genome shotgun (WGS) entry which is preliminary data.</text>
</comment>
<keyword evidence="3" id="KW-1185">Reference proteome</keyword>
<organism evidence="2 3">
    <name type="scientific">Eumeta variegata</name>
    <name type="common">Bagworm moth</name>
    <name type="synonym">Eumeta japonica</name>
    <dbReference type="NCBI Taxonomy" id="151549"/>
    <lineage>
        <taxon>Eukaryota</taxon>
        <taxon>Metazoa</taxon>
        <taxon>Ecdysozoa</taxon>
        <taxon>Arthropoda</taxon>
        <taxon>Hexapoda</taxon>
        <taxon>Insecta</taxon>
        <taxon>Pterygota</taxon>
        <taxon>Neoptera</taxon>
        <taxon>Endopterygota</taxon>
        <taxon>Lepidoptera</taxon>
        <taxon>Glossata</taxon>
        <taxon>Ditrysia</taxon>
        <taxon>Tineoidea</taxon>
        <taxon>Psychidae</taxon>
        <taxon>Oiketicinae</taxon>
        <taxon>Eumeta</taxon>
    </lineage>
</organism>
<evidence type="ECO:0000313" key="3">
    <source>
        <dbReference type="Proteomes" id="UP000299102"/>
    </source>
</evidence>
<dbReference type="EMBL" id="BGZK01001155">
    <property type="protein sequence ID" value="GBP72750.1"/>
    <property type="molecule type" value="Genomic_DNA"/>
</dbReference>
<feature type="compositionally biased region" description="Acidic residues" evidence="1">
    <location>
        <begin position="28"/>
        <end position="40"/>
    </location>
</feature>
<evidence type="ECO:0000313" key="2">
    <source>
        <dbReference type="EMBL" id="GBP72750.1"/>
    </source>
</evidence>
<proteinExistence type="predicted"/>
<feature type="region of interest" description="Disordered" evidence="1">
    <location>
        <begin position="115"/>
        <end position="140"/>
    </location>
</feature>
<feature type="compositionally biased region" description="Polar residues" evidence="1">
    <location>
        <begin position="119"/>
        <end position="132"/>
    </location>
</feature>
<reference evidence="2 3" key="1">
    <citation type="journal article" date="2019" name="Commun. Biol.">
        <title>The bagworm genome reveals a unique fibroin gene that provides high tensile strength.</title>
        <authorList>
            <person name="Kono N."/>
            <person name="Nakamura H."/>
            <person name="Ohtoshi R."/>
            <person name="Tomita M."/>
            <person name="Numata K."/>
            <person name="Arakawa K."/>
        </authorList>
    </citation>
    <scope>NUCLEOTIDE SEQUENCE [LARGE SCALE GENOMIC DNA]</scope>
</reference>
<protein>
    <submittedName>
        <fullName evidence="2">Uncharacterized protein</fullName>
    </submittedName>
</protein>
<dbReference type="AlphaFoldDB" id="A0A4C1YCH0"/>
<feature type="compositionally biased region" description="Basic and acidic residues" evidence="1">
    <location>
        <begin position="13"/>
        <end position="24"/>
    </location>
</feature>
<evidence type="ECO:0000256" key="1">
    <source>
        <dbReference type="SAM" id="MobiDB-lite"/>
    </source>
</evidence>
<gene>
    <name evidence="2" type="ORF">EVAR_75369_1</name>
</gene>
<name>A0A4C1YCH0_EUMVA</name>
<sequence length="140" mass="15061">MEVDTNPNRPTKRPFESRLSEKLSPDSWSDDSNDLNDSDEAGFTQVQKRKSRQPRLFATYGPGFIRLSGKKPKASTSASPGTVPATLATPAATATGNSTSNHAFLAYRKSVRHSPRTLLESSQPTKAVNSKAPTAAMVAI</sequence>
<accession>A0A4C1YCH0</accession>